<dbReference type="PANTHER" id="PTHR43085">
    <property type="entry name" value="HEXOKINASE FAMILY MEMBER"/>
    <property type="match status" value="1"/>
</dbReference>
<dbReference type="AlphaFoldDB" id="A0A640VPU5"/>
<dbReference type="Proteomes" id="UP000436522">
    <property type="component" value="Unassembled WGS sequence"/>
</dbReference>
<keyword evidence="7" id="KW-1185">Reference proteome</keyword>
<sequence>MTLRVACIGEAMIELSLQGEAAKVGVAGDTLNTAIYLKRCATAGLSRASEISRSAGPAGQRDPHGRALPSAQETTVAEAPSSDLQVDYVTCLGDDPFSGQIRDFIAAQGIGTDAIRTIPGKSPGLYAITTTEDGERSFTYWRSAAAARDVFQTGDGYDFSVLESYDVLYLSGISLAILPQPVRLALIDWLKDASQTLVYDSNYRPRLWEDQATAQQITRAMWARADIALPSIDDEMALFDETEAQVTARAQSLPGTGALKRGPTGPLSLGDPVAQSYPPAENVIDTTAAGDSFNGGYLAALLTGEPQAAALMAGHACAARVVQHRGAIIPE</sequence>
<evidence type="ECO:0000313" key="6">
    <source>
        <dbReference type="EMBL" id="GFE49111.1"/>
    </source>
</evidence>
<evidence type="ECO:0000256" key="2">
    <source>
        <dbReference type="ARBA" id="ARBA00022679"/>
    </source>
</evidence>
<dbReference type="GO" id="GO:0019698">
    <property type="term" value="P:D-galacturonate catabolic process"/>
    <property type="evidence" value="ECO:0007669"/>
    <property type="project" value="TreeGrafter"/>
</dbReference>
<feature type="domain" description="Carbohydrate kinase PfkB" evidence="5">
    <location>
        <begin position="85"/>
        <end position="330"/>
    </location>
</feature>
<dbReference type="InterPro" id="IPR029056">
    <property type="entry name" value="Ribokinase-like"/>
</dbReference>
<dbReference type="CDD" id="cd01166">
    <property type="entry name" value="KdgK"/>
    <property type="match status" value="1"/>
</dbReference>
<evidence type="ECO:0000256" key="1">
    <source>
        <dbReference type="ARBA" id="ARBA00010688"/>
    </source>
</evidence>
<comment type="similarity">
    <text evidence="1">Belongs to the carbohydrate kinase PfkB family.</text>
</comment>
<dbReference type="Pfam" id="PF00294">
    <property type="entry name" value="PfkB"/>
    <property type="match status" value="1"/>
</dbReference>
<protein>
    <submittedName>
        <fullName evidence="6">Ketodeoxygluconokinase</fullName>
    </submittedName>
</protein>
<dbReference type="EMBL" id="BLIV01000002">
    <property type="protein sequence ID" value="GFE49111.1"/>
    <property type="molecule type" value="Genomic_DNA"/>
</dbReference>
<dbReference type="InterPro" id="IPR050306">
    <property type="entry name" value="PfkB_Carbo_kinase"/>
</dbReference>
<proteinExistence type="inferred from homology"/>
<dbReference type="PANTHER" id="PTHR43085:SF15">
    <property type="entry name" value="2-DEHYDRO-3-DEOXYGLUCONOKINASE"/>
    <property type="match status" value="1"/>
</dbReference>
<evidence type="ECO:0000259" key="5">
    <source>
        <dbReference type="Pfam" id="PF00294"/>
    </source>
</evidence>
<dbReference type="GO" id="GO:0008673">
    <property type="term" value="F:2-dehydro-3-deoxygluconokinase activity"/>
    <property type="evidence" value="ECO:0007669"/>
    <property type="project" value="TreeGrafter"/>
</dbReference>
<dbReference type="GO" id="GO:0042840">
    <property type="term" value="P:D-glucuronate catabolic process"/>
    <property type="evidence" value="ECO:0007669"/>
    <property type="project" value="TreeGrafter"/>
</dbReference>
<reference evidence="6 7" key="1">
    <citation type="submission" date="2019-12" db="EMBL/GenBank/DDBJ databases">
        <title>Roseobacter cerasinus sp. nov., isolated from seawater around aquaculture.</title>
        <authorList>
            <person name="Muramatsu S."/>
            <person name="Takabe Y."/>
            <person name="Mori K."/>
            <person name="Takaichi S."/>
            <person name="Hanada S."/>
        </authorList>
    </citation>
    <scope>NUCLEOTIDE SEQUENCE [LARGE SCALE GENOMIC DNA]</scope>
    <source>
        <strain evidence="6 7">AI77</strain>
    </source>
</reference>
<dbReference type="InterPro" id="IPR002173">
    <property type="entry name" value="Carboh/pur_kinase_PfkB_CS"/>
</dbReference>
<evidence type="ECO:0000256" key="4">
    <source>
        <dbReference type="SAM" id="MobiDB-lite"/>
    </source>
</evidence>
<dbReference type="Gene3D" id="3.40.1190.20">
    <property type="match status" value="1"/>
</dbReference>
<gene>
    <name evidence="6" type="ORF">So717_08640</name>
</gene>
<accession>A0A640VPU5</accession>
<comment type="caution">
    <text evidence="6">The sequence shown here is derived from an EMBL/GenBank/DDBJ whole genome shotgun (WGS) entry which is preliminary data.</text>
</comment>
<organism evidence="6 7">
    <name type="scientific">Roseobacter cerasinus</name>
    <dbReference type="NCBI Taxonomy" id="2602289"/>
    <lineage>
        <taxon>Bacteria</taxon>
        <taxon>Pseudomonadati</taxon>
        <taxon>Pseudomonadota</taxon>
        <taxon>Alphaproteobacteria</taxon>
        <taxon>Rhodobacterales</taxon>
        <taxon>Roseobacteraceae</taxon>
        <taxon>Roseobacter</taxon>
    </lineage>
</organism>
<dbReference type="GO" id="GO:0005829">
    <property type="term" value="C:cytosol"/>
    <property type="evidence" value="ECO:0007669"/>
    <property type="project" value="TreeGrafter"/>
</dbReference>
<dbReference type="PROSITE" id="PS00584">
    <property type="entry name" value="PFKB_KINASES_2"/>
    <property type="match status" value="1"/>
</dbReference>
<dbReference type="GO" id="GO:0006974">
    <property type="term" value="P:DNA damage response"/>
    <property type="evidence" value="ECO:0007669"/>
    <property type="project" value="TreeGrafter"/>
</dbReference>
<evidence type="ECO:0000313" key="7">
    <source>
        <dbReference type="Proteomes" id="UP000436522"/>
    </source>
</evidence>
<keyword evidence="2" id="KW-0808">Transferase</keyword>
<keyword evidence="3 6" id="KW-0418">Kinase</keyword>
<name>A0A640VPU5_9RHOB</name>
<dbReference type="SUPFAM" id="SSF53613">
    <property type="entry name" value="Ribokinase-like"/>
    <property type="match status" value="1"/>
</dbReference>
<dbReference type="InterPro" id="IPR011611">
    <property type="entry name" value="PfkB_dom"/>
</dbReference>
<feature type="region of interest" description="Disordered" evidence="4">
    <location>
        <begin position="51"/>
        <end position="76"/>
    </location>
</feature>
<evidence type="ECO:0000256" key="3">
    <source>
        <dbReference type="ARBA" id="ARBA00022777"/>
    </source>
</evidence>